<comment type="caution">
    <text evidence="2">The sequence shown here is derived from an EMBL/GenBank/DDBJ whole genome shotgun (WGS) entry which is preliminary data.</text>
</comment>
<proteinExistence type="predicted"/>
<evidence type="ECO:0000313" key="3">
    <source>
        <dbReference type="Proteomes" id="UP000524404"/>
    </source>
</evidence>
<keyword evidence="1" id="KW-1133">Transmembrane helix</keyword>
<keyword evidence="1" id="KW-0812">Transmembrane</keyword>
<dbReference type="EMBL" id="JACHKT010000012">
    <property type="protein sequence ID" value="MBB6003419.1"/>
    <property type="molecule type" value="Genomic_DNA"/>
</dbReference>
<organism evidence="2 3">
    <name type="scientific">Arcicella rosea</name>
    <dbReference type="NCBI Taxonomy" id="502909"/>
    <lineage>
        <taxon>Bacteria</taxon>
        <taxon>Pseudomonadati</taxon>
        <taxon>Bacteroidota</taxon>
        <taxon>Cytophagia</taxon>
        <taxon>Cytophagales</taxon>
        <taxon>Flectobacillaceae</taxon>
        <taxon>Arcicella</taxon>
    </lineage>
</organism>
<gene>
    <name evidence="2" type="ORF">HNP25_002075</name>
</gene>
<name>A0A841EPW6_9BACT</name>
<keyword evidence="3" id="KW-1185">Reference proteome</keyword>
<reference evidence="2 3" key="1">
    <citation type="submission" date="2020-08" db="EMBL/GenBank/DDBJ databases">
        <title>Functional genomics of gut bacteria from endangered species of beetles.</title>
        <authorList>
            <person name="Carlos-Shanley C."/>
        </authorList>
    </citation>
    <scope>NUCLEOTIDE SEQUENCE [LARGE SCALE GENOMIC DNA]</scope>
    <source>
        <strain evidence="2 3">S00070</strain>
    </source>
</reference>
<dbReference type="Proteomes" id="UP000524404">
    <property type="component" value="Unassembled WGS sequence"/>
</dbReference>
<feature type="transmembrane region" description="Helical" evidence="1">
    <location>
        <begin position="12"/>
        <end position="32"/>
    </location>
</feature>
<evidence type="ECO:0000256" key="1">
    <source>
        <dbReference type="SAM" id="Phobius"/>
    </source>
</evidence>
<protein>
    <submittedName>
        <fullName evidence="2">Uncharacterized protein</fullName>
    </submittedName>
</protein>
<keyword evidence="1" id="KW-0472">Membrane</keyword>
<evidence type="ECO:0000313" key="2">
    <source>
        <dbReference type="EMBL" id="MBB6003419.1"/>
    </source>
</evidence>
<accession>A0A841EPW6</accession>
<dbReference type="AlphaFoldDB" id="A0A841EPW6"/>
<sequence>MTLCSFDCNRRAVVRVFTDDYLLTVVIFLIIYQKEVRGDTHFGKMN</sequence>